<dbReference type="OrthoDB" id="6503at2157"/>
<accession>K0IDA0</accession>
<dbReference type="RefSeq" id="WP_015019906.1">
    <property type="nucleotide sequence ID" value="NC_018719.1"/>
</dbReference>
<keyword evidence="2" id="KW-1185">Reference proteome</keyword>
<evidence type="ECO:0000313" key="1">
    <source>
        <dbReference type="EMBL" id="AFU59371.1"/>
    </source>
</evidence>
<dbReference type="AlphaFoldDB" id="K0IDA0"/>
<reference evidence="1 2" key="1">
    <citation type="journal article" date="2012" name="Environ. Microbiol.">
        <title>The genome of the ammonia-oxidizing Candidatus Nitrososphaera gargensis: insights into metabolic versatility and environmental adaptations.</title>
        <authorList>
            <person name="Spang A."/>
            <person name="Poehlein A."/>
            <person name="Offre P."/>
            <person name="Zumbragel S."/>
            <person name="Haider S."/>
            <person name="Rychlik N."/>
            <person name="Nowka B."/>
            <person name="Schmeisser C."/>
            <person name="Lebedeva E.V."/>
            <person name="Rattei T."/>
            <person name="Bohm C."/>
            <person name="Schmid M."/>
            <person name="Galushko A."/>
            <person name="Hatzenpichler R."/>
            <person name="Weinmaier T."/>
            <person name="Daniel R."/>
            <person name="Schleper C."/>
            <person name="Spieck E."/>
            <person name="Streit W."/>
            <person name="Wagner M."/>
        </authorList>
    </citation>
    <scope>NUCLEOTIDE SEQUENCE [LARGE SCALE GENOMIC DNA]</scope>
    <source>
        <strain evidence="2">Ga9.2</strain>
    </source>
</reference>
<dbReference type="InParanoid" id="K0IDA0"/>
<protein>
    <submittedName>
        <fullName evidence="1">Uncharacterized protein</fullName>
    </submittedName>
</protein>
<evidence type="ECO:0000313" key="2">
    <source>
        <dbReference type="Proteomes" id="UP000008037"/>
    </source>
</evidence>
<dbReference type="KEGG" id="nga:Ngar_c24470"/>
<dbReference type="EMBL" id="CP002408">
    <property type="protein sequence ID" value="AFU59371.1"/>
    <property type="molecule type" value="Genomic_DNA"/>
</dbReference>
<dbReference type="BioCyc" id="CNIT1237085:G1324-2445-MONOMER"/>
<sequence>MGKVVMQLVCDTCGKVLLEKPGVSEERFPITSEEAQQLDKDHRGHECHIEAVEKDQ</sequence>
<organism evidence="1 2">
    <name type="scientific">Nitrososphaera gargensis (strain Ga9.2)</name>
    <dbReference type="NCBI Taxonomy" id="1237085"/>
    <lineage>
        <taxon>Archaea</taxon>
        <taxon>Nitrososphaerota</taxon>
        <taxon>Nitrososphaeria</taxon>
        <taxon>Nitrososphaerales</taxon>
        <taxon>Nitrososphaeraceae</taxon>
        <taxon>Nitrososphaera</taxon>
    </lineage>
</organism>
<proteinExistence type="predicted"/>
<dbReference type="STRING" id="1237085.Ngar_c24470"/>
<dbReference type="Proteomes" id="UP000008037">
    <property type="component" value="Chromosome"/>
</dbReference>
<gene>
    <name evidence="1" type="ordered locus">Ngar_c24470</name>
</gene>
<dbReference type="GeneID" id="58787748"/>
<name>K0IDA0_NITGG</name>
<dbReference type="HOGENOM" id="CLU_3003267_0_0_2"/>